<organism evidence="1 2">
    <name type="scientific">Purpureocillium lilacinum</name>
    <name type="common">Paecilomyces lilacinus</name>
    <dbReference type="NCBI Taxonomy" id="33203"/>
    <lineage>
        <taxon>Eukaryota</taxon>
        <taxon>Fungi</taxon>
        <taxon>Dikarya</taxon>
        <taxon>Ascomycota</taxon>
        <taxon>Pezizomycotina</taxon>
        <taxon>Sordariomycetes</taxon>
        <taxon>Hypocreomycetidae</taxon>
        <taxon>Hypocreales</taxon>
        <taxon>Ophiocordycipitaceae</taxon>
        <taxon>Purpureocillium</taxon>
    </lineage>
</organism>
<dbReference type="Proteomes" id="UP000078340">
    <property type="component" value="Unassembled WGS sequence"/>
</dbReference>
<sequence>MSSFFPPVKIVFYNAVEQPNCCITPSDEKMKGKKVLSNHFPGGRRLPSYSFSTACAPHELVAVHNATALVFMQDALHEIRPRRSTPIGRYDKPWSLLSHWLYDCR</sequence>
<gene>
    <name evidence="1" type="ORF">VFPFJ_11762</name>
</gene>
<reference evidence="1 2" key="1">
    <citation type="submission" date="2016-02" db="EMBL/GenBank/DDBJ databases">
        <title>Biosynthesis of antibiotic leucinostatins and their inhibition on Phytophthora in bio-control Purpureocillium lilacinum.</title>
        <authorList>
            <person name="Wang G."/>
            <person name="Liu Z."/>
            <person name="Lin R."/>
            <person name="Li E."/>
            <person name="Mao Z."/>
            <person name="Ling J."/>
            <person name="Yin W."/>
            <person name="Xie B."/>
        </authorList>
    </citation>
    <scope>NUCLEOTIDE SEQUENCE [LARGE SCALE GENOMIC DNA]</scope>
    <source>
        <strain evidence="1">PLFJ-1</strain>
    </source>
</reference>
<evidence type="ECO:0000313" key="2">
    <source>
        <dbReference type="Proteomes" id="UP000078340"/>
    </source>
</evidence>
<accession>A0A179EVV7</accession>
<proteinExistence type="predicted"/>
<name>A0A179EVV7_PURLI</name>
<evidence type="ECO:0000313" key="1">
    <source>
        <dbReference type="EMBL" id="OAQ57308.1"/>
    </source>
</evidence>
<comment type="caution">
    <text evidence="1">The sequence shown here is derived from an EMBL/GenBank/DDBJ whole genome shotgun (WGS) entry which is preliminary data.</text>
</comment>
<dbReference type="EMBL" id="LSBI01000131">
    <property type="protein sequence ID" value="OAQ57308.1"/>
    <property type="molecule type" value="Genomic_DNA"/>
</dbReference>
<protein>
    <submittedName>
        <fullName evidence="1">Uncharacterized protein</fullName>
    </submittedName>
</protein>
<dbReference type="AlphaFoldDB" id="A0A179EVV7"/>